<feature type="transmembrane region" description="Helical" evidence="1">
    <location>
        <begin position="6"/>
        <end position="23"/>
    </location>
</feature>
<sequence length="88" mass="9377">MKLIYAGIGLIFLGIIILTLASISSTTVSTTTNGGFAGVVFLGPIPIVFGAGNPSQLPYLFIFGILFTIIALIFFVLPWIIGRKAKYP</sequence>
<dbReference type="Proteomes" id="UP000582213">
    <property type="component" value="Unassembled WGS sequence"/>
</dbReference>
<dbReference type="KEGG" id="soh:D1869_01460"/>
<keyword evidence="1" id="KW-0472">Membrane</keyword>
<dbReference type="RefSeq" id="WP_010978311.1">
    <property type="nucleotide sequence ID" value="NZ_AP031374.1"/>
</dbReference>
<keyword evidence="1" id="KW-0812">Transmembrane</keyword>
<dbReference type="Pfam" id="PF01998">
    <property type="entry name" value="DUF131"/>
    <property type="match status" value="1"/>
</dbReference>
<protein>
    <submittedName>
        <fullName evidence="3">DUF131 domain-containing protein</fullName>
    </submittedName>
    <submittedName>
        <fullName evidence="2">Putative membrane protein</fullName>
    </submittedName>
</protein>
<dbReference type="GeneID" id="1458272"/>
<reference evidence="2 5" key="2">
    <citation type="submission" date="2020-08" db="EMBL/GenBank/DDBJ databases">
        <title>Genomic Encyclopedia of Type Strains, Phase IV (KMG-IV): sequencing the most valuable type-strain genomes for metagenomic binning, comparative biology and taxonomic classification.</title>
        <authorList>
            <person name="Goeker M."/>
        </authorList>
    </citation>
    <scope>NUCLEOTIDE SEQUENCE [LARGE SCALE GENOMIC DNA]</scope>
    <source>
        <strain evidence="2 5">DSM 12421</strain>
    </source>
</reference>
<evidence type="ECO:0000256" key="1">
    <source>
        <dbReference type="SAM" id="Phobius"/>
    </source>
</evidence>
<dbReference type="NCBIfam" id="TIGR00304">
    <property type="entry name" value="TIGR00304 family membrane protein"/>
    <property type="match status" value="1"/>
</dbReference>
<keyword evidence="4" id="KW-1185">Reference proteome</keyword>
<evidence type="ECO:0000313" key="3">
    <source>
        <dbReference type="EMBL" id="QGR15995.1"/>
    </source>
</evidence>
<feature type="transmembrane region" description="Helical" evidence="1">
    <location>
        <begin position="59"/>
        <end position="81"/>
    </location>
</feature>
<proteinExistence type="predicted"/>
<dbReference type="EMBL" id="JACHFY010000002">
    <property type="protein sequence ID" value="MBB5253082.1"/>
    <property type="molecule type" value="Genomic_DNA"/>
</dbReference>
<dbReference type="OrthoDB" id="43783at2157"/>
<dbReference type="Proteomes" id="UP000427373">
    <property type="component" value="Chromosome"/>
</dbReference>
<gene>
    <name evidence="3" type="ORF">D1869_01460</name>
    <name evidence="2" type="ORF">HNQ62_000815</name>
</gene>
<reference evidence="3 4" key="1">
    <citation type="submission" date="2019-10" db="EMBL/GenBank/DDBJ databases">
        <title>Genome Sequences from Six Type Strain Members of the Archaeal Family Sulfolobaceae: Acidianus ambivalens, Acidianus infernus, Metallosphaera prunae, Stygiolobus azoricus, Sulfolobus metallicus, and Sulfurisphaera ohwakuensis.</title>
        <authorList>
            <person name="Counts J.A."/>
            <person name="Kelly R.M."/>
        </authorList>
    </citation>
    <scope>NUCLEOTIDE SEQUENCE [LARGE SCALE GENOMIC DNA]</scope>
    <source>
        <strain evidence="3 4">TA-1</strain>
    </source>
</reference>
<dbReference type="InterPro" id="IPR002849">
    <property type="entry name" value="DUF131"/>
</dbReference>
<keyword evidence="1" id="KW-1133">Transmembrane helix</keyword>
<evidence type="ECO:0000313" key="4">
    <source>
        <dbReference type="Proteomes" id="UP000427373"/>
    </source>
</evidence>
<organism evidence="3 4">
    <name type="scientific">Sulfurisphaera ohwakuensis</name>
    <dbReference type="NCBI Taxonomy" id="69656"/>
    <lineage>
        <taxon>Archaea</taxon>
        <taxon>Thermoproteota</taxon>
        <taxon>Thermoprotei</taxon>
        <taxon>Sulfolobales</taxon>
        <taxon>Sulfolobaceae</taxon>
        <taxon>Sulfurisphaera</taxon>
    </lineage>
</organism>
<dbReference type="EMBL" id="CP045484">
    <property type="protein sequence ID" value="QGR15995.1"/>
    <property type="molecule type" value="Genomic_DNA"/>
</dbReference>
<name>A0A650CEA4_SULOH</name>
<evidence type="ECO:0000313" key="2">
    <source>
        <dbReference type="EMBL" id="MBB5253082.1"/>
    </source>
</evidence>
<feature type="transmembrane region" description="Helical" evidence="1">
    <location>
        <begin position="35"/>
        <end position="53"/>
    </location>
</feature>
<dbReference type="AlphaFoldDB" id="A0A650CEA4"/>
<evidence type="ECO:0000313" key="5">
    <source>
        <dbReference type="Proteomes" id="UP000582213"/>
    </source>
</evidence>
<accession>A0A650CEA4</accession>